<feature type="non-terminal residue" evidence="1">
    <location>
        <position position="1"/>
    </location>
</feature>
<accession>X1UZZ7</accession>
<reference evidence="1" key="1">
    <citation type="journal article" date="2014" name="Front. Microbiol.">
        <title>High frequency of phylogenetically diverse reductive dehalogenase-homologous genes in deep subseafloor sedimentary metagenomes.</title>
        <authorList>
            <person name="Kawai M."/>
            <person name="Futagami T."/>
            <person name="Toyoda A."/>
            <person name="Takaki Y."/>
            <person name="Nishi S."/>
            <person name="Hori S."/>
            <person name="Arai W."/>
            <person name="Tsubouchi T."/>
            <person name="Morono Y."/>
            <person name="Uchiyama I."/>
            <person name="Ito T."/>
            <person name="Fujiyama A."/>
            <person name="Inagaki F."/>
            <person name="Takami H."/>
        </authorList>
    </citation>
    <scope>NUCLEOTIDE SEQUENCE</scope>
    <source>
        <strain evidence="1">Expedition CK06-06</strain>
    </source>
</reference>
<protein>
    <submittedName>
        <fullName evidence="1">Uncharacterized protein</fullName>
    </submittedName>
</protein>
<name>X1UZZ7_9ZZZZ</name>
<organism evidence="1">
    <name type="scientific">marine sediment metagenome</name>
    <dbReference type="NCBI Taxonomy" id="412755"/>
    <lineage>
        <taxon>unclassified sequences</taxon>
        <taxon>metagenomes</taxon>
        <taxon>ecological metagenomes</taxon>
    </lineage>
</organism>
<comment type="caution">
    <text evidence="1">The sequence shown here is derived from an EMBL/GenBank/DDBJ whole genome shotgun (WGS) entry which is preliminary data.</text>
</comment>
<dbReference type="AlphaFoldDB" id="X1UZZ7"/>
<proteinExistence type="predicted"/>
<evidence type="ECO:0000313" key="1">
    <source>
        <dbReference type="EMBL" id="GAJ09167.1"/>
    </source>
</evidence>
<gene>
    <name evidence="1" type="ORF">S12H4_52589</name>
</gene>
<dbReference type="EMBL" id="BARW01033383">
    <property type="protein sequence ID" value="GAJ09167.1"/>
    <property type="molecule type" value="Genomic_DNA"/>
</dbReference>
<sequence length="54" mass="5530">IAPVDDPENKEVVFELSGGGGEGGGGVMSIPPEGGSQIKNIYLDEAEEEQAIVT</sequence>